<dbReference type="Pfam" id="PF08843">
    <property type="entry name" value="AbiEii"/>
    <property type="match status" value="1"/>
</dbReference>
<reference evidence="1 2" key="1">
    <citation type="submission" date="2015-08" db="EMBL/GenBank/DDBJ databases">
        <title>Genomes of Isolates from Cabo Rojo, PR.</title>
        <authorList>
            <person name="Sanchez-Nieves R.L."/>
            <person name="Montalvo-Rodriguez R."/>
        </authorList>
    </citation>
    <scope>NUCLEOTIDE SEQUENCE [LARGE SCALE GENOMIC DNA]</scope>
    <source>
        <strain evidence="1 2">5</strain>
    </source>
</reference>
<accession>A0A0M9AQ71</accession>
<evidence type="ECO:0008006" key="3">
    <source>
        <dbReference type="Google" id="ProtNLM"/>
    </source>
</evidence>
<sequence length="267" mass="30807">MISQDRLRILARELGVRQGYAEKNYVNSWLLWGIFTSDYGDNLLFKGGTALSKLYFPQSWRFSEDLDFGVEGEYQGSKQELRAVLDTITDRSGIEFEIREHHESQQDHYPTHYVDISIQYRAVLNHPNTTSIDVMVDEHVAFDPVQHTHAYEDVPEFDLQAYSVEEIFAEKLRAIYQRGAARDYYDLYQLLETDSVAINFADVGPAFDAKCKHDGLTVDLNEGLPDEQQETIRHQWETTLPDLTGDPPAFEMVWEQLDTVISQQESS</sequence>
<dbReference type="OrthoDB" id="359531at2157"/>
<dbReference type="EMBL" id="LIST01000007">
    <property type="protein sequence ID" value="KOX95465.1"/>
    <property type="molecule type" value="Genomic_DNA"/>
</dbReference>
<comment type="caution">
    <text evidence="1">The sequence shown here is derived from an EMBL/GenBank/DDBJ whole genome shotgun (WGS) entry which is preliminary data.</text>
</comment>
<name>A0A0M9AQ71_9EURY</name>
<gene>
    <name evidence="1" type="ORF">AMR74_15060</name>
</gene>
<organism evidence="1 2">
    <name type="scientific">Halorubrum tropicale</name>
    <dbReference type="NCBI Taxonomy" id="1765655"/>
    <lineage>
        <taxon>Archaea</taxon>
        <taxon>Methanobacteriati</taxon>
        <taxon>Methanobacteriota</taxon>
        <taxon>Stenosarchaea group</taxon>
        <taxon>Halobacteria</taxon>
        <taxon>Halobacteriales</taxon>
        <taxon>Haloferacaceae</taxon>
        <taxon>Halorubrum</taxon>
    </lineage>
</organism>
<dbReference type="PATRIC" id="fig|1705389.3.peg.2227"/>
<dbReference type="Proteomes" id="UP000037747">
    <property type="component" value="Unassembled WGS sequence"/>
</dbReference>
<dbReference type="RefSeq" id="WP_053772869.1">
    <property type="nucleotide sequence ID" value="NZ_LIST01000007.1"/>
</dbReference>
<evidence type="ECO:0000313" key="2">
    <source>
        <dbReference type="Proteomes" id="UP000037747"/>
    </source>
</evidence>
<dbReference type="AlphaFoldDB" id="A0A0M9AQ71"/>
<keyword evidence="2" id="KW-1185">Reference proteome</keyword>
<protein>
    <recommendedName>
        <fullName evidence="3">Nucleotidyl transferase AbiEii/AbiGii toxin family protein</fullName>
    </recommendedName>
</protein>
<dbReference type="Gene3D" id="3.10.450.620">
    <property type="entry name" value="JHP933, nucleotidyltransferase-like core domain"/>
    <property type="match status" value="1"/>
</dbReference>
<dbReference type="STRING" id="1765655.AMR74_15060"/>
<evidence type="ECO:0000313" key="1">
    <source>
        <dbReference type="EMBL" id="KOX95465.1"/>
    </source>
</evidence>
<dbReference type="InterPro" id="IPR014942">
    <property type="entry name" value="AbiEii"/>
</dbReference>
<proteinExistence type="predicted"/>